<evidence type="ECO:0000313" key="2">
    <source>
        <dbReference type="EMBL" id="OHX67897.1"/>
    </source>
</evidence>
<dbReference type="PANTHER" id="PTHR11608:SF0">
    <property type="entry name" value="BIFUNCTIONAL PROTEIN PYRR"/>
    <property type="match status" value="1"/>
</dbReference>
<accession>A0A1S1Z3U5</accession>
<keyword evidence="2" id="KW-0808">Transferase</keyword>
<dbReference type="InterPro" id="IPR000836">
    <property type="entry name" value="PRTase_dom"/>
</dbReference>
<evidence type="ECO:0000313" key="3">
    <source>
        <dbReference type="Proteomes" id="UP000179797"/>
    </source>
</evidence>
<dbReference type="Proteomes" id="UP000179797">
    <property type="component" value="Unassembled WGS sequence"/>
</dbReference>
<keyword evidence="3" id="KW-1185">Reference proteome</keyword>
<evidence type="ECO:0000259" key="1">
    <source>
        <dbReference type="Pfam" id="PF14681"/>
    </source>
</evidence>
<comment type="caution">
    <text evidence="2">The sequence shown here is derived from an EMBL/GenBank/DDBJ whole genome shotgun (WGS) entry which is preliminary data.</text>
</comment>
<gene>
    <name evidence="2" type="ORF">NH26_16905</name>
</gene>
<dbReference type="AlphaFoldDB" id="A0A1S1Z3U5"/>
<dbReference type="GO" id="GO:0016757">
    <property type="term" value="F:glycosyltransferase activity"/>
    <property type="evidence" value="ECO:0007669"/>
    <property type="project" value="UniProtKB-KW"/>
</dbReference>
<keyword evidence="2" id="KW-0328">Glycosyltransferase</keyword>
<proteinExistence type="predicted"/>
<dbReference type="EMBL" id="JRYR02000001">
    <property type="protein sequence ID" value="OHX67897.1"/>
    <property type="molecule type" value="Genomic_DNA"/>
</dbReference>
<dbReference type="Pfam" id="PF14681">
    <property type="entry name" value="UPRTase"/>
    <property type="match status" value="1"/>
</dbReference>
<organism evidence="2 3">
    <name type="scientific">Flammeovirga pacifica</name>
    <dbReference type="NCBI Taxonomy" id="915059"/>
    <lineage>
        <taxon>Bacteria</taxon>
        <taxon>Pseudomonadati</taxon>
        <taxon>Bacteroidota</taxon>
        <taxon>Cytophagia</taxon>
        <taxon>Cytophagales</taxon>
        <taxon>Flammeovirgaceae</taxon>
        <taxon>Flammeovirga</taxon>
    </lineage>
</organism>
<dbReference type="PANTHER" id="PTHR11608">
    <property type="entry name" value="BIFUNCTIONAL PROTEIN PYRR"/>
    <property type="match status" value="1"/>
</dbReference>
<reference evidence="2 3" key="1">
    <citation type="journal article" date="2012" name="Int. J. Syst. Evol. Microbiol.">
        <title>Flammeovirga pacifica sp. nov., isolated from deep-sea sediment.</title>
        <authorList>
            <person name="Xu H."/>
            <person name="Fu Y."/>
            <person name="Yang N."/>
            <person name="Ding Z."/>
            <person name="Lai Q."/>
            <person name="Zeng R."/>
        </authorList>
    </citation>
    <scope>NUCLEOTIDE SEQUENCE [LARGE SCALE GENOMIC DNA]</scope>
    <source>
        <strain evidence="3">DSM 24597 / LMG 26175 / WPAGA1</strain>
    </source>
</reference>
<dbReference type="InterPro" id="IPR029057">
    <property type="entry name" value="PRTase-like"/>
</dbReference>
<dbReference type="SUPFAM" id="SSF53271">
    <property type="entry name" value="PRTase-like"/>
    <property type="match status" value="1"/>
</dbReference>
<name>A0A1S1Z3U5_FLAPC</name>
<sequence>MEIKMSNTFILNQEANVASTYINELRDVNVQKDRARFRRNLERIGELLSYELSKTLEYENVDIKTPLGTSPSRRVKDQLVVTTILRAGLPMYEGVLNVFDHADSGFVASYRSSTGTDEVEINMEYVASGNLDGKVVILADPMLATGKSLLLALEGLLKNGTPKHVHILAAISSQQGVDYVKENINVPASLWIGAVDPEMNEKSYIIPGLGDAGDLCFGEKL</sequence>
<dbReference type="STRING" id="915059.NH26_16905"/>
<dbReference type="InterPro" id="IPR050137">
    <property type="entry name" value="PyrR_bifunctional"/>
</dbReference>
<dbReference type="CDD" id="cd06223">
    <property type="entry name" value="PRTases_typeI"/>
    <property type="match status" value="1"/>
</dbReference>
<protein>
    <submittedName>
        <fullName evidence="2">Uracil phosphoribosyltransferase</fullName>
    </submittedName>
</protein>
<dbReference type="Gene3D" id="3.40.50.2020">
    <property type="match status" value="1"/>
</dbReference>
<dbReference type="NCBIfam" id="NF001097">
    <property type="entry name" value="PRK00129.1"/>
    <property type="match status" value="1"/>
</dbReference>
<feature type="domain" description="Phosphoribosyltransferase" evidence="1">
    <location>
        <begin position="19"/>
        <end position="218"/>
    </location>
</feature>